<reference evidence="3" key="1">
    <citation type="submission" date="2020-01" db="EMBL/GenBank/DDBJ databases">
        <title>Identification and distribution of gene clusters putatively required for synthesis of sphingolipid metabolism inhibitors in phylogenetically diverse species of the filamentous fungus Fusarium.</title>
        <authorList>
            <person name="Kim H.-S."/>
            <person name="Busman M."/>
            <person name="Brown D.W."/>
            <person name="Divon H."/>
            <person name="Uhlig S."/>
            <person name="Proctor R.H."/>
        </authorList>
    </citation>
    <scope>NUCLEOTIDE SEQUENCE</scope>
    <source>
        <strain evidence="3">NRRL 53441</strain>
    </source>
</reference>
<dbReference type="Gene3D" id="1.10.510.10">
    <property type="entry name" value="Transferase(Phosphotransferase) domain 1"/>
    <property type="match status" value="1"/>
</dbReference>
<organism evidence="3 4">
    <name type="scientific">Fusarium austroafricanum</name>
    <dbReference type="NCBI Taxonomy" id="2364996"/>
    <lineage>
        <taxon>Eukaryota</taxon>
        <taxon>Fungi</taxon>
        <taxon>Dikarya</taxon>
        <taxon>Ascomycota</taxon>
        <taxon>Pezizomycotina</taxon>
        <taxon>Sordariomycetes</taxon>
        <taxon>Hypocreomycetidae</taxon>
        <taxon>Hypocreales</taxon>
        <taxon>Nectriaceae</taxon>
        <taxon>Fusarium</taxon>
        <taxon>Fusarium concolor species complex</taxon>
    </lineage>
</organism>
<dbReference type="GO" id="GO:0005524">
    <property type="term" value="F:ATP binding"/>
    <property type="evidence" value="ECO:0007669"/>
    <property type="project" value="InterPro"/>
</dbReference>
<sequence>MGSQIRDTFVSSSFHGRPCGFSPEGCLKSLISETFVNGVLKLHRKTPDDDEKAVVNFVLTKASKLLAILMLSSIKGKKLYQILKILMDKNVHDSGLPIQKTVLDHFEGLEYDDEPMLDDIEIHNICEHQWEFCSPVFSSQQENHDIDARAILPFTERPFTKAEGGFGQVWKYEIHQSHIDTTGLMPLPQYVAVKKIVFQSNQISPQVSISDWEKEVGALWKMRKLKQKHIVRFITAFRRYDEKHPVHDKYYLILEWADGGNLINLWESKEFCQSLTGDLVKDALEQMRGLSEALNQVHNPEIPQSGEHFRHGDLKPENILWFKDPTGKGIGTLKIGDWGLAKEHQDITQLRTKKTSTEFGTLRYEPPEETTVNNNSLVVPNPQSRQGKIGRKRSRLYDVWAIGCIWLEFLVWLMYGHDGLRSFRNQFPRFYDVNKGDVAIVHRVAEKWMDHMFQDPVCKPGQTALGDLLELIKTQLLVVRLPDSFGSTRDLSSQPGAKRTKKITKRLLESVPPLEIHPSSGSIPQINEVPPDPVDDFALKRPSSTRGVRVRSDQLLRQMELICCDQESHYWFTGNPLSAPDSNVKGRGNTREPQSGQPLKNPNGGLLAVKSDTLALTGRLDEDWKHIIDNDFATSVLSSLKEKGLSMAGVPESSTLCSKCQPFRDSLWQLGFNISYDWSYLQANSIGGICDLCALLSGFRKKVDISKGPVVRFTRDGSTILMNGYTSVASLFRSPDLGTGISNHIQIGLPDFPSAGRSAYLEIIRQWLKACDNSHKSCAREQSRNSSSSLGANKKLPTRVIDVGLNGDRSVKLLKTTSNHKGEWVALSHQWGEGAQFRTLTQNLKDYEAGISIDHLAATFRDAVIVTRAIGCRYLWVDSLCIIQGPDGDFDEQAKQMEQVYSGAYCVLAASRSPGHYAGFLGPRIERKGVTLRREGNVAPFYLREAMDDFQAHVLEGPLSGRGWVLQEHALARRTIYFTDFQTYFECGDGIRCESMSKITNQRSTFLGDPDFPRLMTLADRGIKILGYQNIYKLYSGLGLSVPTDRPWAINGLQERLLKTLNLQGGYGVFFQDQKNGHQRGFFRRSLLWRRAEKESSLPRIPFKEGSSDPKIPSWSWMAYSGSIDYIPADFGETEWMSLQSQWGTGRDKCSNGVLVAEARDYTVDDKDSMPVFDSPSDSEKATSKCVVLGRQRDQPEPVKVHYVLLVQPKSPSSQIYQRVGAGTLPGRCIEGNGVKIHIH</sequence>
<name>A0A8H4P3X5_9HYPO</name>
<dbReference type="CDD" id="cd00180">
    <property type="entry name" value="PKc"/>
    <property type="match status" value="1"/>
</dbReference>
<dbReference type="PANTHER" id="PTHR33112">
    <property type="entry name" value="DOMAIN PROTEIN, PUTATIVE-RELATED"/>
    <property type="match status" value="1"/>
</dbReference>
<evidence type="ECO:0000313" key="4">
    <source>
        <dbReference type="Proteomes" id="UP000605986"/>
    </source>
</evidence>
<dbReference type="Pfam" id="PF06985">
    <property type="entry name" value="HET"/>
    <property type="match status" value="1"/>
</dbReference>
<proteinExistence type="predicted"/>
<dbReference type="InterPro" id="IPR000719">
    <property type="entry name" value="Prot_kinase_dom"/>
</dbReference>
<protein>
    <submittedName>
        <fullName evidence="3">HET-domain-containing protein</fullName>
    </submittedName>
</protein>
<dbReference type="Gene3D" id="3.30.200.20">
    <property type="entry name" value="Phosphorylase Kinase, domain 1"/>
    <property type="match status" value="1"/>
</dbReference>
<dbReference type="Pfam" id="PF00069">
    <property type="entry name" value="Pkinase"/>
    <property type="match status" value="1"/>
</dbReference>
<dbReference type="Proteomes" id="UP000605986">
    <property type="component" value="Unassembled WGS sequence"/>
</dbReference>
<feature type="compositionally biased region" description="Polar residues" evidence="1">
    <location>
        <begin position="591"/>
        <end position="600"/>
    </location>
</feature>
<dbReference type="PANTHER" id="PTHR33112:SF10">
    <property type="entry name" value="TOL"/>
    <property type="match status" value="1"/>
</dbReference>
<gene>
    <name evidence="3" type="ORF">F53441_1492</name>
</gene>
<evidence type="ECO:0000259" key="2">
    <source>
        <dbReference type="PROSITE" id="PS50011"/>
    </source>
</evidence>
<dbReference type="SUPFAM" id="SSF56112">
    <property type="entry name" value="Protein kinase-like (PK-like)"/>
    <property type="match status" value="1"/>
</dbReference>
<dbReference type="InterPro" id="IPR011009">
    <property type="entry name" value="Kinase-like_dom_sf"/>
</dbReference>
<dbReference type="SMART" id="SM00220">
    <property type="entry name" value="S_TKc"/>
    <property type="match status" value="1"/>
</dbReference>
<accession>A0A8H4P3X5</accession>
<comment type="caution">
    <text evidence="3">The sequence shown here is derived from an EMBL/GenBank/DDBJ whole genome shotgun (WGS) entry which is preliminary data.</text>
</comment>
<dbReference type="InterPro" id="IPR010730">
    <property type="entry name" value="HET"/>
</dbReference>
<feature type="domain" description="Protein kinase" evidence="2">
    <location>
        <begin position="155"/>
        <end position="472"/>
    </location>
</feature>
<dbReference type="OrthoDB" id="4062651at2759"/>
<dbReference type="GO" id="GO:0004672">
    <property type="term" value="F:protein kinase activity"/>
    <property type="evidence" value="ECO:0007669"/>
    <property type="project" value="InterPro"/>
</dbReference>
<keyword evidence="4" id="KW-1185">Reference proteome</keyword>
<dbReference type="AlphaFoldDB" id="A0A8H4P3X5"/>
<dbReference type="PROSITE" id="PS50011">
    <property type="entry name" value="PROTEIN_KINASE_DOM"/>
    <property type="match status" value="1"/>
</dbReference>
<dbReference type="EMBL" id="JAADJG010000061">
    <property type="protein sequence ID" value="KAF4456333.1"/>
    <property type="molecule type" value="Genomic_DNA"/>
</dbReference>
<feature type="region of interest" description="Disordered" evidence="1">
    <location>
        <begin position="580"/>
        <end position="603"/>
    </location>
</feature>
<evidence type="ECO:0000256" key="1">
    <source>
        <dbReference type="SAM" id="MobiDB-lite"/>
    </source>
</evidence>
<evidence type="ECO:0000313" key="3">
    <source>
        <dbReference type="EMBL" id="KAF4456333.1"/>
    </source>
</evidence>